<name>A0A2Z3JKP5_9DEIO</name>
<dbReference type="Proteomes" id="UP000245368">
    <property type="component" value="Chromosome"/>
</dbReference>
<gene>
    <name evidence="1" type="ORF">DKM44_13455</name>
</gene>
<keyword evidence="2" id="KW-1185">Reference proteome</keyword>
<accession>A0A2Z3JKP5</accession>
<proteinExistence type="predicted"/>
<dbReference type="AlphaFoldDB" id="A0A2Z3JKP5"/>
<dbReference type="KEGG" id="dez:DKM44_13455"/>
<dbReference type="EMBL" id="CP029494">
    <property type="protein sequence ID" value="AWN24111.1"/>
    <property type="molecule type" value="Genomic_DNA"/>
</dbReference>
<dbReference type="RefSeq" id="WP_109827837.1">
    <property type="nucleotide sequence ID" value="NZ_CP029494.1"/>
</dbReference>
<evidence type="ECO:0000313" key="1">
    <source>
        <dbReference type="EMBL" id="AWN24111.1"/>
    </source>
</evidence>
<sequence>MKPLTDPQLDDFLREVRRSDAADLGAADRFLARQVPVAPSPVSSPLHRPRWPAWLAAAALVGAVAWLRPGLPGTQPLPSSAAYAAYSAALGSEW</sequence>
<protein>
    <submittedName>
        <fullName evidence="1">Uncharacterized protein</fullName>
    </submittedName>
</protein>
<reference evidence="1 2" key="1">
    <citation type="submission" date="2018-05" db="EMBL/GenBank/DDBJ databases">
        <title>Complete Genome Sequence of Deinococcus sp. strain 17bor-2.</title>
        <authorList>
            <person name="Srinivasan S."/>
        </authorList>
    </citation>
    <scope>NUCLEOTIDE SEQUENCE [LARGE SCALE GENOMIC DNA]</scope>
    <source>
        <strain evidence="1 2">17bor-2</strain>
    </source>
</reference>
<organism evidence="1 2">
    <name type="scientific">Deinococcus irradiatisoli</name>
    <dbReference type="NCBI Taxonomy" id="2202254"/>
    <lineage>
        <taxon>Bacteria</taxon>
        <taxon>Thermotogati</taxon>
        <taxon>Deinococcota</taxon>
        <taxon>Deinococci</taxon>
        <taxon>Deinococcales</taxon>
        <taxon>Deinococcaceae</taxon>
        <taxon>Deinococcus</taxon>
    </lineage>
</organism>
<evidence type="ECO:0000313" key="2">
    <source>
        <dbReference type="Proteomes" id="UP000245368"/>
    </source>
</evidence>